<name>A0ABW8LH60_9ACTN</name>
<sequence>MAGEDDSGRASAGFEVATGTGSLPAGSGRGRDAAVQAAFEGLLQIRRLMNTSDRLPAEWERRQPVRAVALALEAAGISPSATDSQGRRVATGYCVGAADQAGIVRVEWLGPPGGGAAYAAQDELKSCAAVLGRLGWEALEYRGPRGRRYLEVEPASPPLG</sequence>
<proteinExistence type="predicted"/>
<keyword evidence="3" id="KW-1185">Reference proteome</keyword>
<dbReference type="EMBL" id="JBJDQH010000001">
    <property type="protein sequence ID" value="MFK4264070.1"/>
    <property type="molecule type" value="Genomic_DNA"/>
</dbReference>
<dbReference type="Proteomes" id="UP001620295">
    <property type="component" value="Unassembled WGS sequence"/>
</dbReference>
<protein>
    <submittedName>
        <fullName evidence="2">Uncharacterized protein</fullName>
    </submittedName>
</protein>
<dbReference type="RefSeq" id="WP_358637997.1">
    <property type="nucleotide sequence ID" value="NZ_JBFACG010000006.1"/>
</dbReference>
<organism evidence="2 3">
    <name type="scientific">Streptomyces milbemycinicus</name>
    <dbReference type="NCBI Taxonomy" id="476552"/>
    <lineage>
        <taxon>Bacteria</taxon>
        <taxon>Bacillati</taxon>
        <taxon>Actinomycetota</taxon>
        <taxon>Actinomycetes</taxon>
        <taxon>Kitasatosporales</taxon>
        <taxon>Streptomycetaceae</taxon>
        <taxon>Streptomyces</taxon>
    </lineage>
</organism>
<evidence type="ECO:0000313" key="3">
    <source>
        <dbReference type="Proteomes" id="UP001620295"/>
    </source>
</evidence>
<feature type="region of interest" description="Disordered" evidence="1">
    <location>
        <begin position="1"/>
        <end position="29"/>
    </location>
</feature>
<evidence type="ECO:0000313" key="2">
    <source>
        <dbReference type="EMBL" id="MFK4264070.1"/>
    </source>
</evidence>
<evidence type="ECO:0000256" key="1">
    <source>
        <dbReference type="SAM" id="MobiDB-lite"/>
    </source>
</evidence>
<reference evidence="2 3" key="1">
    <citation type="submission" date="2024-11" db="EMBL/GenBank/DDBJ databases">
        <title>The Natural Products Discovery Center: Release of the First 8490 Sequenced Strains for Exploring Actinobacteria Biosynthetic Diversity.</title>
        <authorList>
            <person name="Kalkreuter E."/>
            <person name="Kautsar S.A."/>
            <person name="Yang D."/>
            <person name="Bader C.D."/>
            <person name="Teijaro C.N."/>
            <person name="Fluegel L."/>
            <person name="Davis C.M."/>
            <person name="Simpson J.R."/>
            <person name="Lauterbach L."/>
            <person name="Steele A.D."/>
            <person name="Gui C."/>
            <person name="Meng S."/>
            <person name="Li G."/>
            <person name="Viehrig K."/>
            <person name="Ye F."/>
            <person name="Su P."/>
            <person name="Kiefer A.F."/>
            <person name="Nichols A."/>
            <person name="Cepeda A.J."/>
            <person name="Yan W."/>
            <person name="Fan B."/>
            <person name="Jiang Y."/>
            <person name="Adhikari A."/>
            <person name="Zheng C.-J."/>
            <person name="Schuster L."/>
            <person name="Cowan T.M."/>
            <person name="Smanski M.J."/>
            <person name="Chevrette M.G."/>
            <person name="De Carvalho L.P.S."/>
            <person name="Shen B."/>
        </authorList>
    </citation>
    <scope>NUCLEOTIDE SEQUENCE [LARGE SCALE GENOMIC DNA]</scope>
    <source>
        <strain evidence="2 3">NPDC020863</strain>
    </source>
</reference>
<accession>A0ABW8LH60</accession>
<gene>
    <name evidence="2" type="ORF">ACI2L5_03890</name>
</gene>
<comment type="caution">
    <text evidence="2">The sequence shown here is derived from an EMBL/GenBank/DDBJ whole genome shotgun (WGS) entry which is preliminary data.</text>
</comment>